<gene>
    <name evidence="1" type="ORF">BN874_800015</name>
</gene>
<protein>
    <submittedName>
        <fullName evidence="1">Uncharacterized protein</fullName>
    </submittedName>
</protein>
<reference evidence="1 2" key="1">
    <citation type="journal article" date="2014" name="ISME J.">
        <title>Candidatus Competibacter-lineage genomes retrieved from metagenomes reveal functional metabolic diversity.</title>
        <authorList>
            <person name="McIlroy S.J."/>
            <person name="Albertsen M."/>
            <person name="Andresen E.K."/>
            <person name="Saunders A.M."/>
            <person name="Kristiansen R."/>
            <person name="Stokholm-Bjerregaard M."/>
            <person name="Nielsen K.L."/>
            <person name="Nielsen P.H."/>
        </authorList>
    </citation>
    <scope>NUCLEOTIDE SEQUENCE [LARGE SCALE GENOMIC DNA]</scope>
    <source>
        <strain evidence="1 2">Run_B_J11</strain>
    </source>
</reference>
<evidence type="ECO:0000313" key="2">
    <source>
        <dbReference type="Proteomes" id="UP000019184"/>
    </source>
</evidence>
<sequence length="74" mass="8004">MIGYRIIVSEAVSGYLKSGRSLLVQEPLAVSRSNPPPQGLTHVIAARFAHGLTHGVPADVVAPDYCLRPRNARR</sequence>
<organism evidence="1 2">
    <name type="scientific">Candidatus Contendobacter odensis Run_B_J11</name>
    <dbReference type="NCBI Taxonomy" id="1400861"/>
    <lineage>
        <taxon>Bacteria</taxon>
        <taxon>Pseudomonadati</taxon>
        <taxon>Pseudomonadota</taxon>
        <taxon>Gammaproteobacteria</taxon>
        <taxon>Candidatus Competibacteraceae</taxon>
        <taxon>Candidatus Contendibacter</taxon>
    </lineage>
</organism>
<dbReference type="Proteomes" id="UP000019184">
    <property type="component" value="Unassembled WGS sequence"/>
</dbReference>
<accession>A0A7U7J5K0</accession>
<keyword evidence="2" id="KW-1185">Reference proteome</keyword>
<dbReference type="EMBL" id="CBTK010000299">
    <property type="protein sequence ID" value="CDH47422.1"/>
    <property type="molecule type" value="Genomic_DNA"/>
</dbReference>
<proteinExistence type="predicted"/>
<dbReference type="AlphaFoldDB" id="A0A7U7J5K0"/>
<evidence type="ECO:0000313" key="1">
    <source>
        <dbReference type="EMBL" id="CDH47422.1"/>
    </source>
</evidence>
<comment type="caution">
    <text evidence="1">The sequence shown here is derived from an EMBL/GenBank/DDBJ whole genome shotgun (WGS) entry which is preliminary data.</text>
</comment>
<name>A0A7U7J5K0_9GAMM</name>